<protein>
    <submittedName>
        <fullName evidence="1">Uncharacterized protein</fullName>
    </submittedName>
</protein>
<dbReference type="AlphaFoldDB" id="A0AAD6V932"/>
<accession>A0AAD6V932</accession>
<keyword evidence="2" id="KW-1185">Reference proteome</keyword>
<evidence type="ECO:0000313" key="2">
    <source>
        <dbReference type="Proteomes" id="UP001219525"/>
    </source>
</evidence>
<dbReference type="Proteomes" id="UP001219525">
    <property type="component" value="Unassembled WGS sequence"/>
</dbReference>
<dbReference type="EMBL" id="JARJCW010000051">
    <property type="protein sequence ID" value="KAJ7203277.1"/>
    <property type="molecule type" value="Genomic_DNA"/>
</dbReference>
<feature type="non-terminal residue" evidence="1">
    <location>
        <position position="1"/>
    </location>
</feature>
<reference evidence="1" key="1">
    <citation type="submission" date="2023-03" db="EMBL/GenBank/DDBJ databases">
        <title>Massive genome expansion in bonnet fungi (Mycena s.s.) driven by repeated elements and novel gene families across ecological guilds.</title>
        <authorList>
            <consortium name="Lawrence Berkeley National Laboratory"/>
            <person name="Harder C.B."/>
            <person name="Miyauchi S."/>
            <person name="Viragh M."/>
            <person name="Kuo A."/>
            <person name="Thoen E."/>
            <person name="Andreopoulos B."/>
            <person name="Lu D."/>
            <person name="Skrede I."/>
            <person name="Drula E."/>
            <person name="Henrissat B."/>
            <person name="Morin E."/>
            <person name="Kohler A."/>
            <person name="Barry K."/>
            <person name="LaButti K."/>
            <person name="Morin E."/>
            <person name="Salamov A."/>
            <person name="Lipzen A."/>
            <person name="Mereny Z."/>
            <person name="Hegedus B."/>
            <person name="Baldrian P."/>
            <person name="Stursova M."/>
            <person name="Weitz H."/>
            <person name="Taylor A."/>
            <person name="Grigoriev I.V."/>
            <person name="Nagy L.G."/>
            <person name="Martin F."/>
            <person name="Kauserud H."/>
        </authorList>
    </citation>
    <scope>NUCLEOTIDE SEQUENCE</scope>
    <source>
        <strain evidence="1">9144</strain>
    </source>
</reference>
<evidence type="ECO:0000313" key="1">
    <source>
        <dbReference type="EMBL" id="KAJ7203277.1"/>
    </source>
</evidence>
<gene>
    <name evidence="1" type="ORF">GGX14DRAFT_652121</name>
</gene>
<comment type="caution">
    <text evidence="1">The sequence shown here is derived from an EMBL/GenBank/DDBJ whole genome shotgun (WGS) entry which is preliminary data.</text>
</comment>
<proteinExistence type="predicted"/>
<name>A0AAD6V932_9AGAR</name>
<sequence>IALLLLPQPASHSSHFPHTSSSPAFVYCARCRRCNAPSARQSSTRATPLAPAVHFIIACSMPQQHAQPPLACTTRLTPHQFTHLFKACNPARAACSMPQQRMTAQRRSSARTQRLIDASSTPSHATHARLTPHQHTPARRLNAHPLDNLINARSTPHQHMQPRLPLNAPSMHATHLDASIHAIPLAINVRPLDDYDPMVCRRAHARSMALLLPYLTTLMLVFRPPRDLIPIPSHIIAHTAHVRASQGRSCS</sequence>
<organism evidence="1 2">
    <name type="scientific">Mycena pura</name>
    <dbReference type="NCBI Taxonomy" id="153505"/>
    <lineage>
        <taxon>Eukaryota</taxon>
        <taxon>Fungi</taxon>
        <taxon>Dikarya</taxon>
        <taxon>Basidiomycota</taxon>
        <taxon>Agaricomycotina</taxon>
        <taxon>Agaricomycetes</taxon>
        <taxon>Agaricomycetidae</taxon>
        <taxon>Agaricales</taxon>
        <taxon>Marasmiineae</taxon>
        <taxon>Mycenaceae</taxon>
        <taxon>Mycena</taxon>
    </lineage>
</organism>